<dbReference type="CDD" id="cd03801">
    <property type="entry name" value="GT4_PimA-like"/>
    <property type="match status" value="1"/>
</dbReference>
<reference evidence="3 4" key="1">
    <citation type="journal article" date="2018" name="Aquat. Microb. Ecol.">
        <title>Gammaproteobacterial methanotrophs dominate.</title>
        <authorList>
            <person name="Rissanen A.J."/>
            <person name="Saarenheimo J."/>
            <person name="Tiirola M."/>
            <person name="Peura S."/>
            <person name="Aalto S.L."/>
            <person name="Karvinen A."/>
            <person name="Nykanen H."/>
        </authorList>
    </citation>
    <scope>NUCLEOTIDE SEQUENCE [LARGE SCALE GENOMIC DNA]</scope>
    <source>
        <strain evidence="3">AMbin10</strain>
    </source>
</reference>
<gene>
    <name evidence="3" type="ORF">DM484_18475</name>
</gene>
<feature type="domain" description="Glycosyltransferase subfamily 4-like N-terminal" evidence="2">
    <location>
        <begin position="12"/>
        <end position="173"/>
    </location>
</feature>
<dbReference type="PANTHER" id="PTHR45947:SF3">
    <property type="entry name" value="SULFOQUINOVOSYL TRANSFERASE SQD2"/>
    <property type="match status" value="1"/>
</dbReference>
<accession>A0A2W4QWU4</accession>
<evidence type="ECO:0000313" key="3">
    <source>
        <dbReference type="EMBL" id="PZN75496.1"/>
    </source>
</evidence>
<feature type="domain" description="Glycosyl transferase family 1" evidence="1">
    <location>
        <begin position="190"/>
        <end position="304"/>
    </location>
</feature>
<organism evidence="3 4">
    <name type="scientific">Candidatus Methylumidiphilus alinenensis</name>
    <dbReference type="NCBI Taxonomy" id="2202197"/>
    <lineage>
        <taxon>Bacteria</taxon>
        <taxon>Pseudomonadati</taxon>
        <taxon>Pseudomonadota</taxon>
        <taxon>Gammaproteobacteria</taxon>
        <taxon>Methylococcales</taxon>
        <taxon>Candidatus Methylumidiphilus</taxon>
    </lineage>
</organism>
<protein>
    <submittedName>
        <fullName evidence="3">Glycosyl transferase</fullName>
    </submittedName>
</protein>
<dbReference type="EMBL" id="QJPH01000383">
    <property type="protein sequence ID" value="PZN75496.1"/>
    <property type="molecule type" value="Genomic_DNA"/>
</dbReference>
<keyword evidence="3" id="KW-0808">Transferase</keyword>
<evidence type="ECO:0000259" key="1">
    <source>
        <dbReference type="Pfam" id="PF00534"/>
    </source>
</evidence>
<evidence type="ECO:0000259" key="2">
    <source>
        <dbReference type="Pfam" id="PF13439"/>
    </source>
</evidence>
<dbReference type="Proteomes" id="UP000249396">
    <property type="component" value="Unassembled WGS sequence"/>
</dbReference>
<dbReference type="InterPro" id="IPR001296">
    <property type="entry name" value="Glyco_trans_1"/>
</dbReference>
<dbReference type="Pfam" id="PF13439">
    <property type="entry name" value="Glyco_transf_4"/>
    <property type="match status" value="1"/>
</dbReference>
<comment type="caution">
    <text evidence="3">The sequence shown here is derived from an EMBL/GenBank/DDBJ whole genome shotgun (WGS) entry which is preliminary data.</text>
</comment>
<dbReference type="InterPro" id="IPR050194">
    <property type="entry name" value="Glycosyltransferase_grp1"/>
</dbReference>
<dbReference type="PANTHER" id="PTHR45947">
    <property type="entry name" value="SULFOQUINOVOSYL TRANSFERASE SQD2"/>
    <property type="match status" value="1"/>
</dbReference>
<evidence type="ECO:0000313" key="4">
    <source>
        <dbReference type="Proteomes" id="UP000249396"/>
    </source>
</evidence>
<dbReference type="Gene3D" id="3.40.50.2000">
    <property type="entry name" value="Glycogen Phosphorylase B"/>
    <property type="match status" value="2"/>
</dbReference>
<sequence length="369" mass="40758">MLGLRGFPNIQGGVEAHVEHLSTHLNDLGCQVSVAVRSAYLPDEVGAEWNGIQFHRIWAPLSKSKGLEALAHTFLGVCFAALKRPDVLHIHAIGPSLMIPLARLFGLKVVMTHHGPDYDRQKWGRIGKGILKLGERFGVNWAHERIVISQVIRNLVKNNYGKESVMIPNGVELPELPTTTVALSVFGLSPEKYVLNVSRLVPEKRHLDLIHAFVMAELPEWKLVIVGDSKSPDEYVSSVLDAIMDNPNIISTGFQSGSSLQELYANAGLFVLPSSHEGLPIALLEALSYGLTVIASDIPANLEIGLPEHNYFRLGDIKMLSQRLGEFSCLKPTADVRDDLRNRVSQQYDWGEIARNTLQVYLSVLNKAA</sequence>
<dbReference type="SUPFAM" id="SSF53756">
    <property type="entry name" value="UDP-Glycosyltransferase/glycogen phosphorylase"/>
    <property type="match status" value="1"/>
</dbReference>
<dbReference type="AlphaFoldDB" id="A0A2W4QWU4"/>
<proteinExistence type="predicted"/>
<dbReference type="Pfam" id="PF00534">
    <property type="entry name" value="Glycos_transf_1"/>
    <property type="match status" value="1"/>
</dbReference>
<dbReference type="GO" id="GO:0016757">
    <property type="term" value="F:glycosyltransferase activity"/>
    <property type="evidence" value="ECO:0007669"/>
    <property type="project" value="InterPro"/>
</dbReference>
<dbReference type="InterPro" id="IPR028098">
    <property type="entry name" value="Glyco_trans_4-like_N"/>
</dbReference>
<name>A0A2W4QWU4_9GAMM</name>